<evidence type="ECO:0000313" key="3">
    <source>
        <dbReference type="EMBL" id="THV54501.1"/>
    </source>
</evidence>
<protein>
    <recommendedName>
        <fullName evidence="2">Myb-like DNA-binding domain-containing protein</fullName>
    </recommendedName>
</protein>
<dbReference type="InterPro" id="IPR054505">
    <property type="entry name" value="Myb_DNA-bind_8"/>
</dbReference>
<organism evidence="3 4">
    <name type="scientific">Botrytis galanthina</name>
    <dbReference type="NCBI Taxonomy" id="278940"/>
    <lineage>
        <taxon>Eukaryota</taxon>
        <taxon>Fungi</taxon>
        <taxon>Dikarya</taxon>
        <taxon>Ascomycota</taxon>
        <taxon>Pezizomycotina</taxon>
        <taxon>Leotiomycetes</taxon>
        <taxon>Helotiales</taxon>
        <taxon>Sclerotiniaceae</taxon>
        <taxon>Botrytis</taxon>
    </lineage>
</organism>
<evidence type="ECO:0000259" key="2">
    <source>
        <dbReference type="Pfam" id="PF22980"/>
    </source>
</evidence>
<feature type="region of interest" description="Disordered" evidence="1">
    <location>
        <begin position="410"/>
        <end position="450"/>
    </location>
</feature>
<feature type="compositionally biased region" description="Low complexity" evidence="1">
    <location>
        <begin position="425"/>
        <end position="434"/>
    </location>
</feature>
<feature type="compositionally biased region" description="Low complexity" evidence="1">
    <location>
        <begin position="485"/>
        <end position="519"/>
    </location>
</feature>
<comment type="caution">
    <text evidence="3">The sequence shown here is derived from an EMBL/GenBank/DDBJ whole genome shotgun (WGS) entry which is preliminary data.</text>
</comment>
<feature type="compositionally biased region" description="Basic residues" evidence="1">
    <location>
        <begin position="287"/>
        <end position="297"/>
    </location>
</feature>
<dbReference type="Proteomes" id="UP000308671">
    <property type="component" value="Unassembled WGS sequence"/>
</dbReference>
<dbReference type="AlphaFoldDB" id="A0A4S8RAX9"/>
<name>A0A4S8RAX9_9HELO</name>
<feature type="region of interest" description="Disordered" evidence="1">
    <location>
        <begin position="173"/>
        <end position="370"/>
    </location>
</feature>
<evidence type="ECO:0000313" key="4">
    <source>
        <dbReference type="Proteomes" id="UP000308671"/>
    </source>
</evidence>
<sequence>MPSKIQLDENLVFLYICLQKSDMKTIDFAAVGQTTNLKSPAARMRYTRLKRQIEKGVIGANANINLGSGSDEREVNGEEKERRKEKREKKVREKKQREEKRVREGVEKKEKVEAKEWNRVEGGIGMKMYGGVDKKEGKRKREIGDTTELDADAISEPDFQVQGWKDSTLNNTTSPFPADPPPFIPISTNPHTGYPSHPYLHSYPATSAPQTNIPQSDISEPQPISQTLLDQLPSQISSSPPLDPQIKLEPYSPFSSFSSYSTERSIPNICERPEDEDADSEDEMPLAKRRGLGKRHTSQSQSQSPNGNLNPNPSREEISRTDASKIAEGYSDAHSRSYSHSCSEMRDPRQSGCADEHTYTHPPLRSSTHELGSSSQYACAYANPYTTPYKSIYAPPASSHETLESLNCTSLTSLPLPSPSPSPSLSPSKSTSTPSNPPSNPPSHLPPHPHPYPYNWADTYQSYRHLWGTERIARISPPPPPPPMSTSSSSSLPLPLYHNHNHNRNNIANHNANANANANTIPDSDFSSPLPNQSPRSNTHLSLSQW</sequence>
<evidence type="ECO:0000256" key="1">
    <source>
        <dbReference type="SAM" id="MobiDB-lite"/>
    </source>
</evidence>
<feature type="compositionally biased region" description="Basic and acidic residues" evidence="1">
    <location>
        <begin position="343"/>
        <end position="359"/>
    </location>
</feature>
<feature type="compositionally biased region" description="Polar residues" evidence="1">
    <location>
        <begin position="520"/>
        <end position="546"/>
    </location>
</feature>
<feature type="compositionally biased region" description="Pro residues" evidence="1">
    <location>
        <begin position="435"/>
        <end position="450"/>
    </location>
</feature>
<feature type="compositionally biased region" description="Polar residues" evidence="1">
    <location>
        <begin position="298"/>
        <end position="313"/>
    </location>
</feature>
<gene>
    <name evidence="3" type="ORF">BGAL_0025g00210</name>
</gene>
<dbReference type="EMBL" id="PQXL01000025">
    <property type="protein sequence ID" value="THV54501.1"/>
    <property type="molecule type" value="Genomic_DNA"/>
</dbReference>
<proteinExistence type="predicted"/>
<feature type="compositionally biased region" description="Polar residues" evidence="1">
    <location>
        <begin position="204"/>
        <end position="227"/>
    </location>
</feature>
<dbReference type="Pfam" id="PF22980">
    <property type="entry name" value="Myb_DNA-bind_8"/>
    <property type="match status" value="1"/>
</dbReference>
<feature type="region of interest" description="Disordered" evidence="1">
    <location>
        <begin position="473"/>
        <end position="546"/>
    </location>
</feature>
<feature type="compositionally biased region" description="Basic and acidic residues" evidence="1">
    <location>
        <begin position="314"/>
        <end position="335"/>
    </location>
</feature>
<feature type="compositionally biased region" description="Low complexity" evidence="1">
    <location>
        <begin position="250"/>
        <end position="261"/>
    </location>
</feature>
<accession>A0A4S8RAX9</accession>
<keyword evidence="4" id="KW-1185">Reference proteome</keyword>
<reference evidence="3 4" key="1">
    <citation type="submission" date="2017-12" db="EMBL/GenBank/DDBJ databases">
        <title>Comparative genomics of Botrytis spp.</title>
        <authorList>
            <person name="Valero-Jimenez C.A."/>
            <person name="Tapia P."/>
            <person name="Veloso J."/>
            <person name="Silva-Moreno E."/>
            <person name="Staats M."/>
            <person name="Valdes J.H."/>
            <person name="Van Kan J.A.L."/>
        </authorList>
    </citation>
    <scope>NUCLEOTIDE SEQUENCE [LARGE SCALE GENOMIC DNA]</scope>
    <source>
        <strain evidence="3 4">MUCL435</strain>
    </source>
</reference>
<feature type="region of interest" description="Disordered" evidence="1">
    <location>
        <begin position="62"/>
        <end position="104"/>
    </location>
</feature>
<dbReference type="OrthoDB" id="3944408at2759"/>
<feature type="compositionally biased region" description="Basic and acidic residues" evidence="1">
    <location>
        <begin position="70"/>
        <end position="104"/>
    </location>
</feature>
<feature type="compositionally biased region" description="Acidic residues" evidence="1">
    <location>
        <begin position="273"/>
        <end position="284"/>
    </location>
</feature>
<feature type="compositionally biased region" description="Low complexity" evidence="1">
    <location>
        <begin position="228"/>
        <end position="240"/>
    </location>
</feature>
<feature type="domain" description="Myb-like DNA-binding" evidence="2">
    <location>
        <begin position="8"/>
        <end position="54"/>
    </location>
</feature>